<name>A0A3A5LXU7_9MICC</name>
<evidence type="ECO:0000313" key="7">
    <source>
        <dbReference type="EMBL" id="RJT76261.1"/>
    </source>
</evidence>
<comment type="similarity">
    <text evidence="2">Belongs to the HAD-like hydrolase superfamily. CbbY/CbbZ/Gph/YieH family.</text>
</comment>
<keyword evidence="3" id="KW-0479">Metal-binding</keyword>
<dbReference type="AlphaFoldDB" id="A0A3A5LXU7"/>
<dbReference type="SFLD" id="SFLDG01129">
    <property type="entry name" value="C1.5:_HAD__Beta-PGM__Phosphata"/>
    <property type="match status" value="1"/>
</dbReference>
<dbReference type="PANTHER" id="PTHR46193">
    <property type="entry name" value="6-PHOSPHOGLUCONATE PHOSPHATASE"/>
    <property type="match status" value="1"/>
</dbReference>
<proteinExistence type="inferred from homology"/>
<dbReference type="SUPFAM" id="SSF56784">
    <property type="entry name" value="HAD-like"/>
    <property type="match status" value="1"/>
</dbReference>
<accession>A0A3A5LXU7</accession>
<dbReference type="NCBIfam" id="TIGR01509">
    <property type="entry name" value="HAD-SF-IA-v3"/>
    <property type="match status" value="1"/>
</dbReference>
<comment type="cofactor">
    <cofactor evidence="1">
        <name>Mg(2+)</name>
        <dbReference type="ChEBI" id="CHEBI:18420"/>
    </cofactor>
</comment>
<evidence type="ECO:0000256" key="3">
    <source>
        <dbReference type="ARBA" id="ARBA00022723"/>
    </source>
</evidence>
<dbReference type="Pfam" id="PF00702">
    <property type="entry name" value="Hydrolase"/>
    <property type="match status" value="1"/>
</dbReference>
<protein>
    <submittedName>
        <fullName evidence="7">HAD family hydrolase</fullName>
    </submittedName>
</protein>
<dbReference type="EMBL" id="QZVT01000012">
    <property type="protein sequence ID" value="RJT76261.1"/>
    <property type="molecule type" value="Genomic_DNA"/>
</dbReference>
<keyword evidence="4" id="KW-0460">Magnesium</keyword>
<dbReference type="Gene3D" id="3.40.50.1000">
    <property type="entry name" value="HAD superfamily/HAD-like"/>
    <property type="match status" value="1"/>
</dbReference>
<evidence type="ECO:0000256" key="5">
    <source>
        <dbReference type="ARBA" id="ARBA00023277"/>
    </source>
</evidence>
<evidence type="ECO:0000256" key="1">
    <source>
        <dbReference type="ARBA" id="ARBA00001946"/>
    </source>
</evidence>
<dbReference type="InterPro" id="IPR051600">
    <property type="entry name" value="Beta-PGM-like"/>
</dbReference>
<dbReference type="OrthoDB" id="9797743at2"/>
<keyword evidence="5" id="KW-0119">Carbohydrate metabolism</keyword>
<dbReference type="InterPro" id="IPR023214">
    <property type="entry name" value="HAD_sf"/>
</dbReference>
<dbReference type="GO" id="GO:0046872">
    <property type="term" value="F:metal ion binding"/>
    <property type="evidence" value="ECO:0007669"/>
    <property type="project" value="UniProtKB-KW"/>
</dbReference>
<dbReference type="Gene3D" id="1.10.150.240">
    <property type="entry name" value="Putative phosphatase, domain 2"/>
    <property type="match status" value="1"/>
</dbReference>
<evidence type="ECO:0000256" key="4">
    <source>
        <dbReference type="ARBA" id="ARBA00022842"/>
    </source>
</evidence>
<dbReference type="InterPro" id="IPR006439">
    <property type="entry name" value="HAD-SF_hydro_IA"/>
</dbReference>
<keyword evidence="7" id="KW-0378">Hydrolase</keyword>
<comment type="caution">
    <text evidence="7">The sequence shown here is derived from an EMBL/GenBank/DDBJ whole genome shotgun (WGS) entry which is preliminary data.</text>
</comment>
<organism evidence="7 8">
    <name type="scientific">Arthrobacter cheniae</name>
    <dbReference type="NCBI Taxonomy" id="1258888"/>
    <lineage>
        <taxon>Bacteria</taxon>
        <taxon>Bacillati</taxon>
        <taxon>Actinomycetota</taxon>
        <taxon>Actinomycetes</taxon>
        <taxon>Micrococcales</taxon>
        <taxon>Micrococcaceae</taxon>
        <taxon>Arthrobacter</taxon>
    </lineage>
</organism>
<dbReference type="Proteomes" id="UP000272560">
    <property type="component" value="Unassembled WGS sequence"/>
</dbReference>
<dbReference type="GO" id="GO:0016787">
    <property type="term" value="F:hydrolase activity"/>
    <property type="evidence" value="ECO:0007669"/>
    <property type="project" value="UniProtKB-KW"/>
</dbReference>
<dbReference type="PANTHER" id="PTHR46193:SF18">
    <property type="entry name" value="HEXITOL PHOSPHATASE B"/>
    <property type="match status" value="1"/>
</dbReference>
<dbReference type="InterPro" id="IPR036412">
    <property type="entry name" value="HAD-like_sf"/>
</dbReference>
<dbReference type="SFLD" id="SFLDS00003">
    <property type="entry name" value="Haloacid_Dehalogenase"/>
    <property type="match status" value="1"/>
</dbReference>
<keyword evidence="8" id="KW-1185">Reference proteome</keyword>
<dbReference type="InterPro" id="IPR023198">
    <property type="entry name" value="PGP-like_dom2"/>
</dbReference>
<evidence type="ECO:0000256" key="6">
    <source>
        <dbReference type="SAM" id="MobiDB-lite"/>
    </source>
</evidence>
<evidence type="ECO:0000256" key="2">
    <source>
        <dbReference type="ARBA" id="ARBA00006171"/>
    </source>
</evidence>
<evidence type="ECO:0000313" key="8">
    <source>
        <dbReference type="Proteomes" id="UP000272560"/>
    </source>
</evidence>
<feature type="region of interest" description="Disordered" evidence="6">
    <location>
        <begin position="57"/>
        <end position="87"/>
    </location>
</feature>
<gene>
    <name evidence="7" type="ORF">D6T63_16630</name>
</gene>
<sequence>MLVRKHPVLVGGSVESEHISGPVSPRRTACRIRPGASVPRLRLVIAGSPVRAHLVGAPVHDQPSKPSLLLVDDDSHRPSPVPRARNRCPDLHHLGKLPVPLPPAASRLANLEAFLFDLDGVLTPTAEVHMRAWSRLFTSYLAAKGLDQTYTDDDYFTFIDGRPRYDGVRAFLASRGVTLPEGTPDDPPELETVCGLGNRKNRTFNDTLRDQGVTAYRGSVALLDAAAASGLRVAVVTSSRNGTAVLAAAGLSDRFGVVVDGLLSAGHGLPGKPAPDTYLHAAELLGLPAAACAVVEDAPSGIDAGRAGDFGLVIGVDRGVGAATLLARGADLVIDDLAELIPFLPAS</sequence>
<reference evidence="7 8" key="1">
    <citation type="submission" date="2018-09" db="EMBL/GenBank/DDBJ databases">
        <title>Novel species of Arthrobacter.</title>
        <authorList>
            <person name="Liu Q."/>
            <person name="Xin Y.-H."/>
        </authorList>
    </citation>
    <scope>NUCLEOTIDE SEQUENCE [LARGE SCALE GENOMIC DNA]</scope>
    <source>
        <strain evidence="7 8">Hz2</strain>
    </source>
</reference>